<dbReference type="InterPro" id="IPR000524">
    <property type="entry name" value="Tscrpt_reg_HTH_GntR"/>
</dbReference>
<dbReference type="CDD" id="cd07377">
    <property type="entry name" value="WHTH_GntR"/>
    <property type="match status" value="1"/>
</dbReference>
<gene>
    <name evidence="5" type="ORF">QEZ52_07265</name>
</gene>
<dbReference type="SUPFAM" id="SSF46785">
    <property type="entry name" value="Winged helix' DNA-binding domain"/>
    <property type="match status" value="1"/>
</dbReference>
<dbReference type="SMART" id="SM00345">
    <property type="entry name" value="HTH_GNTR"/>
    <property type="match status" value="1"/>
</dbReference>
<dbReference type="Pfam" id="PF00392">
    <property type="entry name" value="GntR"/>
    <property type="match status" value="1"/>
</dbReference>
<evidence type="ECO:0000259" key="4">
    <source>
        <dbReference type="PROSITE" id="PS50949"/>
    </source>
</evidence>
<keyword evidence="3" id="KW-0804">Transcription</keyword>
<accession>A0ABZ2XW53</accession>
<protein>
    <submittedName>
        <fullName evidence="5">GntR family transcriptional regulator</fullName>
    </submittedName>
</protein>
<dbReference type="RefSeq" id="WP_406648988.1">
    <property type="nucleotide sequence ID" value="NZ_CP123584.1"/>
</dbReference>
<dbReference type="PANTHER" id="PTHR43537">
    <property type="entry name" value="TRANSCRIPTIONAL REGULATOR, GNTR FAMILY"/>
    <property type="match status" value="1"/>
</dbReference>
<organism evidence="5 6">
    <name type="scientific">Aliisedimentitalea scapharcae</name>
    <dbReference type="NCBI Taxonomy" id="1524259"/>
    <lineage>
        <taxon>Bacteria</taxon>
        <taxon>Pseudomonadati</taxon>
        <taxon>Pseudomonadota</taxon>
        <taxon>Alphaproteobacteria</taxon>
        <taxon>Rhodobacterales</taxon>
        <taxon>Roseobacteraceae</taxon>
        <taxon>Aliisedimentitalea</taxon>
    </lineage>
</organism>
<sequence length="224" mass="24634">MAGKFQAVDIGKTASAATIIFNALRKAIVEGDLSDGDPLRQDEIARMFNTSRIPVREALTMLEQQGLVKTVRYKGAVVAALSMQEASEIFDFRAFLEAEVIRQAVPVMSSGVLDQAQQFLEKFAAASEPMEYGDLNRGFHATLYRASGRPYHLSVIENSMDRIDRYLRAQLVLSGGMSRADREHQAILDACRKGDADKAAQLTADHILGAKASLEEHIHAKPQT</sequence>
<keyword evidence="1" id="KW-0805">Transcription regulation</keyword>
<dbReference type="SMART" id="SM00895">
    <property type="entry name" value="FCD"/>
    <property type="match status" value="1"/>
</dbReference>
<reference evidence="5 6" key="1">
    <citation type="submission" date="2023-04" db="EMBL/GenBank/DDBJ databases">
        <title>Complete genome sequence of Alisedimentitalea scapharcae.</title>
        <authorList>
            <person name="Rong J.-C."/>
            <person name="Yi M.-L."/>
            <person name="Zhao Q."/>
        </authorList>
    </citation>
    <scope>NUCLEOTIDE SEQUENCE [LARGE SCALE GENOMIC DNA]</scope>
    <source>
        <strain evidence="5 6">KCTC 42119</strain>
    </source>
</reference>
<dbReference type="InterPro" id="IPR036388">
    <property type="entry name" value="WH-like_DNA-bd_sf"/>
</dbReference>
<evidence type="ECO:0000256" key="1">
    <source>
        <dbReference type="ARBA" id="ARBA00023015"/>
    </source>
</evidence>
<dbReference type="SUPFAM" id="SSF48008">
    <property type="entry name" value="GntR ligand-binding domain-like"/>
    <property type="match status" value="1"/>
</dbReference>
<keyword evidence="2" id="KW-0238">DNA-binding</keyword>
<dbReference type="Pfam" id="PF07729">
    <property type="entry name" value="FCD"/>
    <property type="match status" value="1"/>
</dbReference>
<dbReference type="Proteomes" id="UP001623232">
    <property type="component" value="Chromosome"/>
</dbReference>
<dbReference type="Gene3D" id="1.10.10.10">
    <property type="entry name" value="Winged helix-like DNA-binding domain superfamily/Winged helix DNA-binding domain"/>
    <property type="match status" value="1"/>
</dbReference>
<dbReference type="InterPro" id="IPR011711">
    <property type="entry name" value="GntR_C"/>
</dbReference>
<evidence type="ECO:0000256" key="2">
    <source>
        <dbReference type="ARBA" id="ARBA00023125"/>
    </source>
</evidence>
<evidence type="ECO:0000313" key="5">
    <source>
        <dbReference type="EMBL" id="WZK90334.1"/>
    </source>
</evidence>
<dbReference type="EMBL" id="CP123584">
    <property type="protein sequence ID" value="WZK90334.1"/>
    <property type="molecule type" value="Genomic_DNA"/>
</dbReference>
<evidence type="ECO:0000313" key="6">
    <source>
        <dbReference type="Proteomes" id="UP001623232"/>
    </source>
</evidence>
<feature type="domain" description="HTH gntR-type" evidence="4">
    <location>
        <begin position="14"/>
        <end position="81"/>
    </location>
</feature>
<dbReference type="InterPro" id="IPR036390">
    <property type="entry name" value="WH_DNA-bd_sf"/>
</dbReference>
<dbReference type="PANTHER" id="PTHR43537:SF41">
    <property type="entry name" value="TRANSCRIPTIONAL REGULATORY PROTEIN"/>
    <property type="match status" value="1"/>
</dbReference>
<proteinExistence type="predicted"/>
<dbReference type="PROSITE" id="PS50949">
    <property type="entry name" value="HTH_GNTR"/>
    <property type="match status" value="1"/>
</dbReference>
<dbReference type="Gene3D" id="1.20.120.530">
    <property type="entry name" value="GntR ligand-binding domain-like"/>
    <property type="match status" value="1"/>
</dbReference>
<dbReference type="InterPro" id="IPR008920">
    <property type="entry name" value="TF_FadR/GntR_C"/>
</dbReference>
<evidence type="ECO:0000256" key="3">
    <source>
        <dbReference type="ARBA" id="ARBA00023163"/>
    </source>
</evidence>
<name>A0ABZ2XW53_9RHOB</name>
<keyword evidence="6" id="KW-1185">Reference proteome</keyword>